<feature type="transmembrane region" description="Helical" evidence="7">
    <location>
        <begin position="357"/>
        <end position="382"/>
    </location>
</feature>
<dbReference type="Pfam" id="PF07690">
    <property type="entry name" value="MFS_1"/>
    <property type="match status" value="1"/>
</dbReference>
<evidence type="ECO:0000256" key="1">
    <source>
        <dbReference type="ARBA" id="ARBA00004651"/>
    </source>
</evidence>
<feature type="transmembrane region" description="Helical" evidence="7">
    <location>
        <begin position="12"/>
        <end position="36"/>
    </location>
</feature>
<dbReference type="InterPro" id="IPR020846">
    <property type="entry name" value="MFS_dom"/>
</dbReference>
<evidence type="ECO:0000256" key="2">
    <source>
        <dbReference type="ARBA" id="ARBA00022448"/>
    </source>
</evidence>
<feature type="transmembrane region" description="Helical" evidence="7">
    <location>
        <begin position="470"/>
        <end position="491"/>
    </location>
</feature>
<feature type="transmembrane region" description="Helical" evidence="7">
    <location>
        <begin position="106"/>
        <end position="125"/>
    </location>
</feature>
<organism evidence="9 10">
    <name type="scientific">Paenibacillus allorhizosphaerae</name>
    <dbReference type="NCBI Taxonomy" id="2849866"/>
    <lineage>
        <taxon>Bacteria</taxon>
        <taxon>Bacillati</taxon>
        <taxon>Bacillota</taxon>
        <taxon>Bacilli</taxon>
        <taxon>Bacillales</taxon>
        <taxon>Paenibacillaceae</taxon>
        <taxon>Paenibacillus</taxon>
    </lineage>
</organism>
<evidence type="ECO:0000256" key="5">
    <source>
        <dbReference type="ARBA" id="ARBA00022989"/>
    </source>
</evidence>
<comment type="caution">
    <text evidence="9">The sequence shown here is derived from an EMBL/GenBank/DDBJ whole genome shotgun (WGS) entry which is preliminary data.</text>
</comment>
<feature type="transmembrane region" description="Helical" evidence="7">
    <location>
        <begin position="197"/>
        <end position="216"/>
    </location>
</feature>
<keyword evidence="10" id="KW-1185">Reference proteome</keyword>
<feature type="transmembrane region" description="Helical" evidence="7">
    <location>
        <begin position="331"/>
        <end position="351"/>
    </location>
</feature>
<dbReference type="EMBL" id="CAJVCE010000019">
    <property type="protein sequence ID" value="CAG7653029.1"/>
    <property type="molecule type" value="Genomic_DNA"/>
</dbReference>
<dbReference type="Proteomes" id="UP000730618">
    <property type="component" value="Unassembled WGS sequence"/>
</dbReference>
<evidence type="ECO:0000256" key="4">
    <source>
        <dbReference type="ARBA" id="ARBA00022692"/>
    </source>
</evidence>
<sequence length="509" mass="54263">MGTQTTNSKLGYILAGLLLAILMASMDNTIVATAMGTIVGKLGGFDKFIWVTSAYMIASMAGMPIFGKLSDMYGRKKFFLFGMIVFLIGSILCGTAQSIVQLSIYRAIQGIGGGALVPIAFTIIYDVVPPEQRGKTMGLFGATFGLSSIFGPLLGSYITDYIDWRWIFYINLPIGLLSLLFILIHYKQSVGHSEQKIDWAGAVTLVGATLCLMFGLELGGHTFAWSSPQIAGLFAGFAVLLLAFLWTEARAKEPIISYRMFRNRLFRASALIGLFYGVAFIVATVYIPIFVQGVMGGTATSSGLLLLPMMLGVVASSQIGAMLCSKLGYRSVMLIFGFIFLLGISLLATLTTSTPKWLITVYMIVTGLGIGASFSVLSMAAIQHLSPMQRGSANSTISFVRELGMAIGVTVYGIVQRNHFAAGLADALKGGAQQVGGISSDPRVLLSPEGRAAIPAPLLEKIAGVLSGSISYTFLWALVPTVLVICFILMLTNDKTVAEEDESAAQPAA</sequence>
<evidence type="ECO:0000313" key="10">
    <source>
        <dbReference type="Proteomes" id="UP000730618"/>
    </source>
</evidence>
<feature type="transmembrane region" description="Helical" evidence="7">
    <location>
        <begin position="268"/>
        <end position="291"/>
    </location>
</feature>
<evidence type="ECO:0000256" key="6">
    <source>
        <dbReference type="ARBA" id="ARBA00023136"/>
    </source>
</evidence>
<dbReference type="RefSeq" id="WP_218101594.1">
    <property type="nucleotide sequence ID" value="NZ_CAJVCE010000019.1"/>
</dbReference>
<keyword evidence="2" id="KW-0813">Transport</keyword>
<feature type="transmembrane region" description="Helical" evidence="7">
    <location>
        <begin position="48"/>
        <end position="66"/>
    </location>
</feature>
<feature type="transmembrane region" description="Helical" evidence="7">
    <location>
        <begin position="78"/>
        <end position="100"/>
    </location>
</feature>
<keyword evidence="4 7" id="KW-0812">Transmembrane</keyword>
<dbReference type="PANTHER" id="PTHR23501">
    <property type="entry name" value="MAJOR FACILITATOR SUPERFAMILY"/>
    <property type="match status" value="1"/>
</dbReference>
<dbReference type="NCBIfam" id="TIGR00711">
    <property type="entry name" value="efflux_EmrB"/>
    <property type="match status" value="1"/>
</dbReference>
<dbReference type="InterPro" id="IPR004638">
    <property type="entry name" value="EmrB-like"/>
</dbReference>
<dbReference type="InterPro" id="IPR011701">
    <property type="entry name" value="MFS"/>
</dbReference>
<protein>
    <submittedName>
        <fullName evidence="9">Multidrug resistance protein 3</fullName>
    </submittedName>
</protein>
<keyword evidence="6 7" id="KW-0472">Membrane</keyword>
<accession>A0ABM8VPK2</accession>
<evidence type="ECO:0000256" key="7">
    <source>
        <dbReference type="SAM" id="Phobius"/>
    </source>
</evidence>
<feature type="transmembrane region" description="Helical" evidence="7">
    <location>
        <begin position="164"/>
        <end position="185"/>
    </location>
</feature>
<evidence type="ECO:0000256" key="3">
    <source>
        <dbReference type="ARBA" id="ARBA00022475"/>
    </source>
</evidence>
<dbReference type="PANTHER" id="PTHR23501:SF170">
    <property type="entry name" value="MULTIDRUG RESISTANCE PROTEIN 3"/>
    <property type="match status" value="1"/>
</dbReference>
<gene>
    <name evidence="9" type="primary">bmr3_3</name>
    <name evidence="9" type="ORF">PAECIP111802_05379</name>
</gene>
<name>A0ABM8VPK2_9BACL</name>
<comment type="subcellular location">
    <subcellularLocation>
        <location evidence="1">Cell membrane</location>
        <topology evidence="1">Multi-pass membrane protein</topology>
    </subcellularLocation>
</comment>
<feature type="transmembrane region" description="Helical" evidence="7">
    <location>
        <begin position="228"/>
        <end position="247"/>
    </location>
</feature>
<keyword evidence="3" id="KW-1003">Cell membrane</keyword>
<feature type="transmembrane region" description="Helical" evidence="7">
    <location>
        <begin position="137"/>
        <end position="158"/>
    </location>
</feature>
<feature type="transmembrane region" description="Helical" evidence="7">
    <location>
        <begin position="303"/>
        <end position="324"/>
    </location>
</feature>
<dbReference type="CDD" id="cd17502">
    <property type="entry name" value="MFS_Azr1_MDR_like"/>
    <property type="match status" value="1"/>
</dbReference>
<evidence type="ECO:0000259" key="8">
    <source>
        <dbReference type="PROSITE" id="PS50850"/>
    </source>
</evidence>
<evidence type="ECO:0000313" key="9">
    <source>
        <dbReference type="EMBL" id="CAG7653029.1"/>
    </source>
</evidence>
<proteinExistence type="predicted"/>
<reference evidence="9 10" key="1">
    <citation type="submission" date="2021-06" db="EMBL/GenBank/DDBJ databases">
        <authorList>
            <person name="Criscuolo A."/>
        </authorList>
    </citation>
    <scope>NUCLEOTIDE SEQUENCE [LARGE SCALE GENOMIC DNA]</scope>
    <source>
        <strain evidence="10">CIP 111802</strain>
    </source>
</reference>
<dbReference type="PROSITE" id="PS50850">
    <property type="entry name" value="MFS"/>
    <property type="match status" value="1"/>
</dbReference>
<keyword evidence="5 7" id="KW-1133">Transmembrane helix</keyword>
<feature type="domain" description="Major facilitator superfamily (MFS) profile" evidence="8">
    <location>
        <begin position="13"/>
        <end position="496"/>
    </location>
</feature>